<comment type="caution">
    <text evidence="2">The sequence shown here is derived from an EMBL/GenBank/DDBJ whole genome shotgun (WGS) entry which is preliminary data.</text>
</comment>
<dbReference type="EMBL" id="JBJDPD010000001">
    <property type="protein sequence ID" value="MFK3999850.1"/>
    <property type="molecule type" value="Genomic_DNA"/>
</dbReference>
<feature type="compositionally biased region" description="Basic residues" evidence="1">
    <location>
        <begin position="299"/>
        <end position="308"/>
    </location>
</feature>
<proteinExistence type="predicted"/>
<evidence type="ECO:0000313" key="2">
    <source>
        <dbReference type="EMBL" id="MFK3999850.1"/>
    </source>
</evidence>
<accession>A0ABW8L4L6</accession>
<keyword evidence="3" id="KW-1185">Reference proteome</keyword>
<organism evidence="2 3">
    <name type="scientific">Psychrobacter namhaensis</name>
    <dbReference type="NCBI Taxonomy" id="292734"/>
    <lineage>
        <taxon>Bacteria</taxon>
        <taxon>Pseudomonadati</taxon>
        <taxon>Pseudomonadota</taxon>
        <taxon>Gammaproteobacteria</taxon>
        <taxon>Moraxellales</taxon>
        <taxon>Moraxellaceae</taxon>
        <taxon>Psychrobacter</taxon>
    </lineage>
</organism>
<dbReference type="NCBIfam" id="TIGR01641">
    <property type="entry name" value="phageSPP1_gp7"/>
    <property type="match status" value="1"/>
</dbReference>
<protein>
    <submittedName>
        <fullName evidence="2">Minor capsid protein</fullName>
    </submittedName>
</protein>
<evidence type="ECO:0000313" key="3">
    <source>
        <dbReference type="Proteomes" id="UP001620234"/>
    </source>
</evidence>
<sequence>MAIDEIAFNKWQSKQVDVAIGRAERRFFGHINRMSKELKYLLADVSRIDNLPKARIDKLIQQAVAIQATRYGDAIIDFTSDAARLAEYASTSERLGLAMTASAKDVAVIAQRTPIAANGLLFSEHLDTLVAYNNKRLADTIRKSWAAKDDIGDLSSLIIGTEKLRHADGLMHKQKVAARASIDTAAHHSAMIGKVETWKANDVYKYKIQSALDNKVTELCRSLDQMIFEYGAANARIPPFHYRCRTVIVPVIDDAYKFLSQGRTRSSMYGSVDSNITYNEWAKQNADKIAEQNEIDRLKRNRRAKARRKANEGTP</sequence>
<dbReference type="InterPro" id="IPR006528">
    <property type="entry name" value="Phage_head_morphogenesis_dom"/>
</dbReference>
<dbReference type="Proteomes" id="UP001620234">
    <property type="component" value="Unassembled WGS sequence"/>
</dbReference>
<name>A0ABW8L4L6_9GAMM</name>
<evidence type="ECO:0000256" key="1">
    <source>
        <dbReference type="SAM" id="MobiDB-lite"/>
    </source>
</evidence>
<feature type="region of interest" description="Disordered" evidence="1">
    <location>
        <begin position="292"/>
        <end position="315"/>
    </location>
</feature>
<dbReference type="RefSeq" id="WP_404671695.1">
    <property type="nucleotide sequence ID" value="NZ_JBJDPD010000001.1"/>
</dbReference>
<gene>
    <name evidence="2" type="ORF">ACI2I3_00685</name>
</gene>
<reference evidence="2 3" key="1">
    <citation type="submission" date="2024-11" db="EMBL/GenBank/DDBJ databases">
        <title>The Natural Products Discovery Center: Release of the First 8490 Sequenced Strains for Exploring Actinobacteria Biosynthetic Diversity.</title>
        <authorList>
            <person name="Kalkreuter E."/>
            <person name="Kautsar S.A."/>
            <person name="Yang D."/>
            <person name="Bader C.D."/>
            <person name="Teijaro C.N."/>
            <person name="Fluegel L."/>
            <person name="Davis C.M."/>
            <person name="Simpson J.R."/>
            <person name="Lauterbach L."/>
            <person name="Steele A.D."/>
            <person name="Gui C."/>
            <person name="Meng S."/>
            <person name="Li G."/>
            <person name="Viehrig K."/>
            <person name="Ye F."/>
            <person name="Su P."/>
            <person name="Kiefer A.F."/>
            <person name="Nichols A."/>
            <person name="Cepeda A.J."/>
            <person name="Yan W."/>
            <person name="Fan B."/>
            <person name="Jiang Y."/>
            <person name="Adhikari A."/>
            <person name="Zheng C.-J."/>
            <person name="Schuster L."/>
            <person name="Cowan T.M."/>
            <person name="Smanski M.J."/>
            <person name="Chevrette M.G."/>
            <person name="De Carvalho L.P.S."/>
            <person name="Shen B."/>
        </authorList>
    </citation>
    <scope>NUCLEOTIDE SEQUENCE [LARGE SCALE GENOMIC DNA]</scope>
    <source>
        <strain evidence="2 3">NPDC077433</strain>
    </source>
</reference>